<feature type="transmembrane region" description="Helical" evidence="1">
    <location>
        <begin position="52"/>
        <end position="71"/>
    </location>
</feature>
<dbReference type="AlphaFoldDB" id="A0A7K1SVQ5"/>
<accession>A0A7K1SVQ5</accession>
<evidence type="ECO:0000313" key="2">
    <source>
        <dbReference type="EMBL" id="MVN21373.1"/>
    </source>
</evidence>
<organism evidence="2 3">
    <name type="scientific">Mucilaginibacter arboris</name>
    <dbReference type="NCBI Taxonomy" id="2682090"/>
    <lineage>
        <taxon>Bacteria</taxon>
        <taxon>Pseudomonadati</taxon>
        <taxon>Bacteroidota</taxon>
        <taxon>Sphingobacteriia</taxon>
        <taxon>Sphingobacteriales</taxon>
        <taxon>Sphingobacteriaceae</taxon>
        <taxon>Mucilaginibacter</taxon>
    </lineage>
</organism>
<keyword evidence="1" id="KW-0812">Transmembrane</keyword>
<keyword evidence="3" id="KW-1185">Reference proteome</keyword>
<name>A0A7K1SVQ5_9SPHI</name>
<dbReference type="RefSeq" id="WP_157565639.1">
    <property type="nucleotide sequence ID" value="NZ_WPIK01000005.1"/>
</dbReference>
<keyword evidence="1" id="KW-0472">Membrane</keyword>
<reference evidence="2 3" key="1">
    <citation type="submission" date="2019-12" db="EMBL/GenBank/DDBJ databases">
        <title>Mucilaginibacter sp. HMF7410 genome sequencing and assembly.</title>
        <authorList>
            <person name="Kang H."/>
            <person name="Cha I."/>
            <person name="Kim H."/>
            <person name="Joh K."/>
        </authorList>
    </citation>
    <scope>NUCLEOTIDE SEQUENCE [LARGE SCALE GENOMIC DNA]</scope>
    <source>
        <strain evidence="2 3">HMF7410</strain>
    </source>
</reference>
<comment type="caution">
    <text evidence="2">The sequence shown here is derived from an EMBL/GenBank/DDBJ whole genome shotgun (WGS) entry which is preliminary data.</text>
</comment>
<dbReference type="EMBL" id="WPIK01000005">
    <property type="protein sequence ID" value="MVN21373.1"/>
    <property type="molecule type" value="Genomic_DNA"/>
</dbReference>
<gene>
    <name evidence="2" type="ORF">GO621_07465</name>
</gene>
<dbReference type="Proteomes" id="UP000462014">
    <property type="component" value="Unassembled WGS sequence"/>
</dbReference>
<evidence type="ECO:0000256" key="1">
    <source>
        <dbReference type="SAM" id="Phobius"/>
    </source>
</evidence>
<evidence type="ECO:0000313" key="3">
    <source>
        <dbReference type="Proteomes" id="UP000462014"/>
    </source>
</evidence>
<protein>
    <submittedName>
        <fullName evidence="2">Uncharacterized protein</fullName>
    </submittedName>
</protein>
<proteinExistence type="predicted"/>
<sequence>MYKRVLNTDQQSNRFLLSKLIRKRKEGEYTEDVVAEMSAAQQKVAAPVFKLLLHYASFIALFLGLGFRSSLKNIQHHLKSTFFQIVPQNHYFLLVGKLSI</sequence>
<keyword evidence="1" id="KW-1133">Transmembrane helix</keyword>